<feature type="region of interest" description="Disordered" evidence="1">
    <location>
        <begin position="1"/>
        <end position="165"/>
    </location>
</feature>
<evidence type="ECO:0000313" key="2">
    <source>
        <dbReference type="EMBL" id="ELR23584.1"/>
    </source>
</evidence>
<keyword evidence="3" id="KW-1185">Reference proteome</keyword>
<dbReference type="RefSeq" id="XP_004353112.1">
    <property type="nucleotide sequence ID" value="XM_004353060.1"/>
</dbReference>
<organism evidence="2 3">
    <name type="scientific">Acanthamoeba castellanii (strain ATCC 30010 / Neff)</name>
    <dbReference type="NCBI Taxonomy" id="1257118"/>
    <lineage>
        <taxon>Eukaryota</taxon>
        <taxon>Amoebozoa</taxon>
        <taxon>Discosea</taxon>
        <taxon>Longamoebia</taxon>
        <taxon>Centramoebida</taxon>
        <taxon>Acanthamoebidae</taxon>
        <taxon>Acanthamoeba</taxon>
    </lineage>
</organism>
<dbReference type="AlphaFoldDB" id="L8HDL3"/>
<feature type="compositionally biased region" description="Basic and acidic residues" evidence="1">
    <location>
        <begin position="409"/>
        <end position="419"/>
    </location>
</feature>
<proteinExistence type="predicted"/>
<feature type="compositionally biased region" description="Low complexity" evidence="1">
    <location>
        <begin position="83"/>
        <end position="95"/>
    </location>
</feature>
<feature type="compositionally biased region" description="Low complexity" evidence="1">
    <location>
        <begin position="125"/>
        <end position="165"/>
    </location>
</feature>
<sequence>MEPSAQDAKGRRRSTGGILRRPPEDNIEQEAVLTETRAKAQSKFQSRPDQRLDKTARSKKKKASKGVKSICENLLGNFRKKNSSSSGSSTTVTTVNPIKLRSSSDADALRPGGAADYAQTRRDSQLSSILTSSGPSSTSTPTLSPPVAGSLPSRSASTSSVASPTISQADDAAHVAMPRRATAFAPRAVVISAQATEGGEREMTLEEEAYLMAMMEGDATGVARARRNTVITKREPGAVEEGRRRHQRRDFKVTHVEFPDEGSYGRGFHEDVDLTFVAKGDALKDYVWGAGGASALDSSEEEGGGEEEQEEGGEEGEEGDGKEEEEEDASLEELEGSDSIETEAEEEEETPPDDLVASEDGEEEEEDEKDEGEVEESKEKQKQQEGQGAARGKRKRRVTGDESGTSAETRTELKERVMAENETEEATGLMQ</sequence>
<protein>
    <submittedName>
        <fullName evidence="2">Uncharacterized protein</fullName>
    </submittedName>
</protein>
<feature type="region of interest" description="Disordered" evidence="1">
    <location>
        <begin position="293"/>
        <end position="431"/>
    </location>
</feature>
<dbReference type="KEGG" id="acan:ACA1_072060"/>
<evidence type="ECO:0000313" key="3">
    <source>
        <dbReference type="Proteomes" id="UP000011083"/>
    </source>
</evidence>
<dbReference type="Proteomes" id="UP000011083">
    <property type="component" value="Unassembled WGS sequence"/>
</dbReference>
<feature type="compositionally biased region" description="Acidic residues" evidence="1">
    <location>
        <begin position="298"/>
        <end position="374"/>
    </location>
</feature>
<dbReference type="GeneID" id="14924565"/>
<gene>
    <name evidence="2" type="ORF">ACA1_072060</name>
</gene>
<accession>L8HDL3</accession>
<dbReference type="EMBL" id="KB007857">
    <property type="protein sequence ID" value="ELR23584.1"/>
    <property type="molecule type" value="Genomic_DNA"/>
</dbReference>
<name>L8HDL3_ACACF</name>
<reference evidence="2 3" key="1">
    <citation type="journal article" date="2013" name="Genome Biol.">
        <title>Genome of Acanthamoeba castellanii highlights extensive lateral gene transfer and early evolution of tyrosine kinase signaling.</title>
        <authorList>
            <person name="Clarke M."/>
            <person name="Lohan A.J."/>
            <person name="Liu B."/>
            <person name="Lagkouvardos I."/>
            <person name="Roy S."/>
            <person name="Zafar N."/>
            <person name="Bertelli C."/>
            <person name="Schilde C."/>
            <person name="Kianianmomeni A."/>
            <person name="Burglin T.R."/>
            <person name="Frech C."/>
            <person name="Turcotte B."/>
            <person name="Kopec K.O."/>
            <person name="Synnott J.M."/>
            <person name="Choo C."/>
            <person name="Paponov I."/>
            <person name="Finkler A."/>
            <person name="Soon Heng Tan C."/>
            <person name="Hutchins A.P."/>
            <person name="Weinmeier T."/>
            <person name="Rattei T."/>
            <person name="Chu J.S."/>
            <person name="Gimenez G."/>
            <person name="Irimia M."/>
            <person name="Rigden D.J."/>
            <person name="Fitzpatrick D.A."/>
            <person name="Lorenzo-Morales J."/>
            <person name="Bateman A."/>
            <person name="Chiu C.H."/>
            <person name="Tang P."/>
            <person name="Hegemann P."/>
            <person name="Fromm H."/>
            <person name="Raoult D."/>
            <person name="Greub G."/>
            <person name="Miranda-Saavedra D."/>
            <person name="Chen N."/>
            <person name="Nash P."/>
            <person name="Ginger M.L."/>
            <person name="Horn M."/>
            <person name="Schaap P."/>
            <person name="Caler L."/>
            <person name="Loftus B."/>
        </authorList>
    </citation>
    <scope>NUCLEOTIDE SEQUENCE [LARGE SCALE GENOMIC DNA]</scope>
    <source>
        <strain evidence="2 3">Neff</strain>
    </source>
</reference>
<evidence type="ECO:0000256" key="1">
    <source>
        <dbReference type="SAM" id="MobiDB-lite"/>
    </source>
</evidence>
<feature type="compositionally biased region" description="Basic and acidic residues" evidence="1">
    <location>
        <begin position="46"/>
        <end position="56"/>
    </location>
</feature>
<dbReference type="VEuPathDB" id="AmoebaDB:ACA1_072060"/>